<dbReference type="Gene3D" id="1.10.1660.10">
    <property type="match status" value="1"/>
</dbReference>
<feature type="domain" description="HTH merR-type" evidence="5">
    <location>
        <begin position="1"/>
        <end position="68"/>
    </location>
</feature>
<dbReference type="PROSITE" id="PS50937">
    <property type="entry name" value="HTH_MERR_2"/>
    <property type="match status" value="1"/>
</dbReference>
<feature type="coiled-coil region" evidence="4">
    <location>
        <begin position="84"/>
        <end position="118"/>
    </location>
</feature>
<name>A0ABN2VM39_9ACTN</name>
<dbReference type="SMART" id="SM00422">
    <property type="entry name" value="HTH_MERR"/>
    <property type="match status" value="1"/>
</dbReference>
<dbReference type="Proteomes" id="UP001403094">
    <property type="component" value="Unassembled WGS sequence"/>
</dbReference>
<evidence type="ECO:0000256" key="4">
    <source>
        <dbReference type="SAM" id="Coils"/>
    </source>
</evidence>
<keyword evidence="2" id="KW-0238">DNA-binding</keyword>
<keyword evidence="1" id="KW-0805">Transcription regulation</keyword>
<dbReference type="InterPro" id="IPR000551">
    <property type="entry name" value="MerR-type_HTH_dom"/>
</dbReference>
<keyword evidence="3" id="KW-0804">Transcription</keyword>
<protein>
    <submittedName>
        <fullName evidence="6">MerR family transcriptional regulator</fullName>
    </submittedName>
</protein>
<proteinExistence type="predicted"/>
<organism evidence="6 7">
    <name type="scientific">Streptomyces cheonanensis</name>
    <dbReference type="NCBI Taxonomy" id="312720"/>
    <lineage>
        <taxon>Bacteria</taxon>
        <taxon>Bacillati</taxon>
        <taxon>Actinomycetota</taxon>
        <taxon>Actinomycetes</taxon>
        <taxon>Kitasatosporales</taxon>
        <taxon>Streptomycetaceae</taxon>
        <taxon>Streptomyces</taxon>
    </lineage>
</organism>
<dbReference type="PROSITE" id="PS00552">
    <property type="entry name" value="HTH_MERR_1"/>
    <property type="match status" value="1"/>
</dbReference>
<gene>
    <name evidence="6" type="ORF">GCM10009757_52110</name>
</gene>
<dbReference type="PRINTS" id="PR00040">
    <property type="entry name" value="HTHMERR"/>
</dbReference>
<evidence type="ECO:0000313" key="6">
    <source>
        <dbReference type="EMBL" id="GAA2065520.1"/>
    </source>
</evidence>
<accession>A0ABN2VM39</accession>
<dbReference type="Pfam" id="PF13411">
    <property type="entry name" value="MerR_1"/>
    <property type="match status" value="1"/>
</dbReference>
<dbReference type="SUPFAM" id="SSF46955">
    <property type="entry name" value="Putative DNA-binding domain"/>
    <property type="match status" value="1"/>
</dbReference>
<evidence type="ECO:0000256" key="2">
    <source>
        <dbReference type="ARBA" id="ARBA00023125"/>
    </source>
</evidence>
<dbReference type="RefSeq" id="WP_346071704.1">
    <property type="nucleotide sequence ID" value="NZ_BAAANQ010000018.1"/>
</dbReference>
<dbReference type="PANTHER" id="PTHR30204">
    <property type="entry name" value="REDOX-CYCLING DRUG-SENSING TRANSCRIPTIONAL ACTIVATOR SOXR"/>
    <property type="match status" value="1"/>
</dbReference>
<keyword evidence="7" id="KW-1185">Reference proteome</keyword>
<keyword evidence="4" id="KW-0175">Coiled coil</keyword>
<evidence type="ECO:0000256" key="3">
    <source>
        <dbReference type="ARBA" id="ARBA00023163"/>
    </source>
</evidence>
<evidence type="ECO:0000313" key="7">
    <source>
        <dbReference type="Proteomes" id="UP001403094"/>
    </source>
</evidence>
<dbReference type="InterPro" id="IPR047057">
    <property type="entry name" value="MerR_fam"/>
</dbReference>
<evidence type="ECO:0000256" key="1">
    <source>
        <dbReference type="ARBA" id="ARBA00023015"/>
    </source>
</evidence>
<sequence>MRIGELADASGVSTRALRYYEQRGLLQADRQENGYRAYDESAVTRVRNIRALLDAGLKADHIRRLTACLDEENIDHIPTCMEAYALYERRLQVVRAQLAALTEVESRLEQKLADLRNNPHPTRTDPTT</sequence>
<comment type="caution">
    <text evidence="6">The sequence shown here is derived from an EMBL/GenBank/DDBJ whole genome shotgun (WGS) entry which is preliminary data.</text>
</comment>
<reference evidence="6 7" key="1">
    <citation type="journal article" date="2019" name="Int. J. Syst. Evol. Microbiol.">
        <title>The Global Catalogue of Microorganisms (GCM) 10K type strain sequencing project: providing services to taxonomists for standard genome sequencing and annotation.</title>
        <authorList>
            <consortium name="The Broad Institute Genomics Platform"/>
            <consortium name="The Broad Institute Genome Sequencing Center for Infectious Disease"/>
            <person name="Wu L."/>
            <person name="Ma J."/>
        </authorList>
    </citation>
    <scope>NUCLEOTIDE SEQUENCE [LARGE SCALE GENOMIC DNA]</scope>
    <source>
        <strain evidence="6 7">JCM 14549</strain>
    </source>
</reference>
<evidence type="ECO:0000259" key="5">
    <source>
        <dbReference type="PROSITE" id="PS50937"/>
    </source>
</evidence>
<dbReference type="InterPro" id="IPR009061">
    <property type="entry name" value="DNA-bd_dom_put_sf"/>
</dbReference>
<dbReference type="EMBL" id="BAAANQ010000018">
    <property type="protein sequence ID" value="GAA2065520.1"/>
    <property type="molecule type" value="Genomic_DNA"/>
</dbReference>
<dbReference type="PANTHER" id="PTHR30204:SF94">
    <property type="entry name" value="HEAVY METAL-DEPENDENT TRANSCRIPTIONAL REGULATOR HI_0293-RELATED"/>
    <property type="match status" value="1"/>
</dbReference>